<dbReference type="PRINTS" id="PR00455">
    <property type="entry name" value="HTHTETR"/>
</dbReference>
<dbReference type="GO" id="GO:0000976">
    <property type="term" value="F:transcription cis-regulatory region binding"/>
    <property type="evidence" value="ECO:0007669"/>
    <property type="project" value="TreeGrafter"/>
</dbReference>
<accession>D3F6K5</accession>
<dbReference type="Gene3D" id="1.10.357.10">
    <property type="entry name" value="Tetracycline Repressor, domain 2"/>
    <property type="match status" value="1"/>
</dbReference>
<dbReference type="eggNOG" id="COG1309">
    <property type="taxonomic scope" value="Bacteria"/>
</dbReference>
<dbReference type="PANTHER" id="PTHR30055:SF175">
    <property type="entry name" value="HTH-TYPE TRANSCRIPTIONAL REPRESSOR KSTR2"/>
    <property type="match status" value="1"/>
</dbReference>
<evidence type="ECO:0000256" key="5">
    <source>
        <dbReference type="PROSITE-ProRule" id="PRU00335"/>
    </source>
</evidence>
<feature type="DNA-binding region" description="H-T-H motif" evidence="5">
    <location>
        <begin position="49"/>
        <end position="68"/>
    </location>
</feature>
<dbReference type="RefSeq" id="WP_012933823.1">
    <property type="nucleotide sequence ID" value="NC_013739.1"/>
</dbReference>
<sequence length="222" mass="24215">MAQRSKRPAARASRASAARAAGRAGTGRRDELLTIAADLFATGGYASTTVRDIADAAGILSGSLYHHFSSKEEMADAILSGFLEDVLAQYDEIVAAREPARETFAALVSATLLAMDRHQSAVVIYQNDGRQLAALERFAYLRDAGGRFEAAWTEVLQRGIDEGEFRRSLDVPLAYRLIRAALWTVASWYRSGGEHSAPEIADHYVAMLLDGIARGRRKKAKD</sequence>
<evidence type="ECO:0000313" key="9">
    <source>
        <dbReference type="Proteomes" id="UP000008229"/>
    </source>
</evidence>
<reference evidence="8 9" key="1">
    <citation type="journal article" date="2010" name="Stand. Genomic Sci.">
        <title>Complete genome sequence of Conexibacter woesei type strain (ID131577).</title>
        <authorList>
            <person name="Pukall R."/>
            <person name="Lapidus A."/>
            <person name="Glavina Del Rio T."/>
            <person name="Copeland A."/>
            <person name="Tice H."/>
            <person name="Cheng J.-F."/>
            <person name="Lucas S."/>
            <person name="Chen F."/>
            <person name="Nolan M."/>
            <person name="Bruce D."/>
            <person name="Goodwin L."/>
            <person name="Pitluck S."/>
            <person name="Mavromatis K."/>
            <person name="Ivanova N."/>
            <person name="Ovchinnikova G."/>
            <person name="Pati A."/>
            <person name="Chen A."/>
            <person name="Palaniappan K."/>
            <person name="Land M."/>
            <person name="Hauser L."/>
            <person name="Chang Y.-J."/>
            <person name="Jeffries C.D."/>
            <person name="Chain P."/>
            <person name="Meincke L."/>
            <person name="Sims D."/>
            <person name="Brettin T."/>
            <person name="Detter J.C."/>
            <person name="Rohde M."/>
            <person name="Goeker M."/>
            <person name="Bristow J."/>
            <person name="Eisen J.A."/>
            <person name="Markowitz V."/>
            <person name="Kyrpides N.C."/>
            <person name="Klenk H.-P."/>
            <person name="Hugenholtz P."/>
        </authorList>
    </citation>
    <scope>NUCLEOTIDE SEQUENCE [LARGE SCALE GENOMIC DNA]</scope>
    <source>
        <strain evidence="9">DSM 14684 / CIP 108061 / JCM 11494 / NBRC 100937 / ID131577</strain>
    </source>
</reference>
<reference evidence="9" key="2">
    <citation type="submission" date="2010-01" db="EMBL/GenBank/DDBJ databases">
        <title>The complete genome of Conexibacter woesei DSM 14684.</title>
        <authorList>
            <consortium name="US DOE Joint Genome Institute (JGI-PGF)"/>
            <person name="Lucas S."/>
            <person name="Copeland A."/>
            <person name="Lapidus A."/>
            <person name="Glavina del Rio T."/>
            <person name="Dalin E."/>
            <person name="Tice H."/>
            <person name="Bruce D."/>
            <person name="Goodwin L."/>
            <person name="Pitluck S."/>
            <person name="Kyrpides N."/>
            <person name="Mavromatis K."/>
            <person name="Ivanova N."/>
            <person name="Mikhailova N."/>
            <person name="Chertkov O."/>
            <person name="Brettin T."/>
            <person name="Detter J.C."/>
            <person name="Han C."/>
            <person name="Larimer F."/>
            <person name="Land M."/>
            <person name="Hauser L."/>
            <person name="Markowitz V."/>
            <person name="Cheng J.-F."/>
            <person name="Hugenholtz P."/>
            <person name="Woyke T."/>
            <person name="Wu D."/>
            <person name="Pukall R."/>
            <person name="Steenblock K."/>
            <person name="Schneider S."/>
            <person name="Klenk H.-P."/>
            <person name="Eisen J.A."/>
        </authorList>
    </citation>
    <scope>NUCLEOTIDE SEQUENCE [LARGE SCALE GENOMIC DNA]</scope>
    <source>
        <strain evidence="9">DSM 14684 / CIP 108061 / JCM 11494 / NBRC 100937 / ID131577</strain>
    </source>
</reference>
<dbReference type="AlphaFoldDB" id="D3F6K5"/>
<keyword evidence="4" id="KW-0804">Transcription</keyword>
<evidence type="ECO:0000256" key="3">
    <source>
        <dbReference type="ARBA" id="ARBA00023125"/>
    </source>
</evidence>
<dbReference type="GO" id="GO:0003700">
    <property type="term" value="F:DNA-binding transcription factor activity"/>
    <property type="evidence" value="ECO:0007669"/>
    <property type="project" value="TreeGrafter"/>
</dbReference>
<dbReference type="InterPro" id="IPR036271">
    <property type="entry name" value="Tet_transcr_reg_TetR-rel_C_sf"/>
</dbReference>
<evidence type="ECO:0000259" key="7">
    <source>
        <dbReference type="PROSITE" id="PS50977"/>
    </source>
</evidence>
<dbReference type="Proteomes" id="UP000008229">
    <property type="component" value="Chromosome"/>
</dbReference>
<evidence type="ECO:0000256" key="2">
    <source>
        <dbReference type="ARBA" id="ARBA00023015"/>
    </source>
</evidence>
<keyword evidence="1" id="KW-0678">Repressor</keyword>
<dbReference type="SUPFAM" id="SSF46689">
    <property type="entry name" value="Homeodomain-like"/>
    <property type="match status" value="1"/>
</dbReference>
<dbReference type="InterPro" id="IPR009057">
    <property type="entry name" value="Homeodomain-like_sf"/>
</dbReference>
<evidence type="ECO:0000256" key="4">
    <source>
        <dbReference type="ARBA" id="ARBA00023163"/>
    </source>
</evidence>
<dbReference type="KEGG" id="cwo:Cwoe_2348"/>
<dbReference type="PROSITE" id="PS50977">
    <property type="entry name" value="HTH_TETR_2"/>
    <property type="match status" value="1"/>
</dbReference>
<keyword evidence="2" id="KW-0805">Transcription regulation</keyword>
<dbReference type="OrthoDB" id="9814200at2"/>
<dbReference type="HOGENOM" id="CLU_069356_12_4_11"/>
<feature type="compositionally biased region" description="Low complexity" evidence="6">
    <location>
        <begin position="10"/>
        <end position="23"/>
    </location>
</feature>
<protein>
    <submittedName>
        <fullName evidence="8">Transcriptional regulator, TetR family</fullName>
    </submittedName>
</protein>
<keyword evidence="3 5" id="KW-0238">DNA-binding</keyword>
<keyword evidence="9" id="KW-1185">Reference proteome</keyword>
<dbReference type="PANTHER" id="PTHR30055">
    <property type="entry name" value="HTH-TYPE TRANSCRIPTIONAL REGULATOR RUTR"/>
    <property type="match status" value="1"/>
</dbReference>
<dbReference type="InterPro" id="IPR001647">
    <property type="entry name" value="HTH_TetR"/>
</dbReference>
<dbReference type="InterPro" id="IPR041490">
    <property type="entry name" value="KstR2_TetR_C"/>
</dbReference>
<dbReference type="Pfam" id="PF17932">
    <property type="entry name" value="TetR_C_24"/>
    <property type="match status" value="1"/>
</dbReference>
<dbReference type="Gene3D" id="1.10.10.60">
    <property type="entry name" value="Homeodomain-like"/>
    <property type="match status" value="1"/>
</dbReference>
<dbReference type="STRING" id="469383.Cwoe_2348"/>
<evidence type="ECO:0000256" key="6">
    <source>
        <dbReference type="SAM" id="MobiDB-lite"/>
    </source>
</evidence>
<name>D3F6K5_CONWI</name>
<dbReference type="InterPro" id="IPR050109">
    <property type="entry name" value="HTH-type_TetR-like_transc_reg"/>
</dbReference>
<dbReference type="EMBL" id="CP001854">
    <property type="protein sequence ID" value="ADB50772.1"/>
    <property type="molecule type" value="Genomic_DNA"/>
</dbReference>
<organism evidence="8 9">
    <name type="scientific">Conexibacter woesei (strain DSM 14684 / CCUG 47730 / CIP 108061 / JCM 11494 / NBRC 100937 / ID131577)</name>
    <dbReference type="NCBI Taxonomy" id="469383"/>
    <lineage>
        <taxon>Bacteria</taxon>
        <taxon>Bacillati</taxon>
        <taxon>Actinomycetota</taxon>
        <taxon>Thermoleophilia</taxon>
        <taxon>Solirubrobacterales</taxon>
        <taxon>Conexibacteraceae</taxon>
        <taxon>Conexibacter</taxon>
    </lineage>
</organism>
<evidence type="ECO:0000313" key="8">
    <source>
        <dbReference type="EMBL" id="ADB50772.1"/>
    </source>
</evidence>
<evidence type="ECO:0000256" key="1">
    <source>
        <dbReference type="ARBA" id="ARBA00022491"/>
    </source>
</evidence>
<feature type="domain" description="HTH tetR-type" evidence="7">
    <location>
        <begin position="26"/>
        <end position="86"/>
    </location>
</feature>
<dbReference type="SUPFAM" id="SSF48498">
    <property type="entry name" value="Tetracyclin repressor-like, C-terminal domain"/>
    <property type="match status" value="1"/>
</dbReference>
<gene>
    <name evidence="8" type="ordered locus">Cwoe_2348</name>
</gene>
<proteinExistence type="predicted"/>
<dbReference type="Pfam" id="PF00440">
    <property type="entry name" value="TetR_N"/>
    <property type="match status" value="1"/>
</dbReference>
<feature type="region of interest" description="Disordered" evidence="6">
    <location>
        <begin position="1"/>
        <end position="23"/>
    </location>
</feature>